<dbReference type="KEGG" id="amr:AM1_B0300"/>
<organism evidence="2 3">
    <name type="scientific">Acaryochloris marina (strain MBIC 11017)</name>
    <dbReference type="NCBI Taxonomy" id="329726"/>
    <lineage>
        <taxon>Bacteria</taxon>
        <taxon>Bacillati</taxon>
        <taxon>Cyanobacteriota</taxon>
        <taxon>Cyanophyceae</taxon>
        <taxon>Acaryochloridales</taxon>
        <taxon>Acaryochloridaceae</taxon>
        <taxon>Acaryochloris</taxon>
    </lineage>
</organism>
<sequence>MYSFKKVFLALFVLFSFCRISETAYAETGETPSQANRCLTTVARILSSGDQRHAKGRLLCPGDQVRPIAGKQTLVLCHNGKSLTKGKEGEVGRLCSSGPKRLQQKGRLRFLKSRGTTDKEGKLSIVQPLGTMIMQLRPDFAWKPVKGSTHYEVTLQGPNSKWEQKVTSGHRLNYPKSWPALEYGKAYYVTVYAYQNEKIIGSDRTKLNLLYEEEISLVNEAVAAIHQLSLSPVEAAKELDAVYMSFKLLDQSIGVLQNLKDSGQSNSQLNRLLGDRYYQVGQPELAPRAEEAQLPTSMKLPQK</sequence>
<keyword evidence="2" id="KW-0614">Plasmid</keyword>
<keyword evidence="3" id="KW-1185">Reference proteome</keyword>
<name>A8ZLJ1_ACAM1</name>
<gene>
    <name evidence="2" type="ordered locus">AM1_B0300</name>
</gene>
<reference evidence="2 3" key="1">
    <citation type="journal article" date="2008" name="Proc. Natl. Acad. Sci. U.S.A.">
        <title>Niche adaptation and genome expansion in the chlorophyll d-producing cyanobacterium Acaryochloris marina.</title>
        <authorList>
            <person name="Swingley W.D."/>
            <person name="Chen M."/>
            <person name="Cheung P.C."/>
            <person name="Conrad A.L."/>
            <person name="Dejesa L.C."/>
            <person name="Hao J."/>
            <person name="Honchak B.M."/>
            <person name="Karbach L.E."/>
            <person name="Kurdoglu A."/>
            <person name="Lahiri S."/>
            <person name="Mastrian S.D."/>
            <person name="Miyashita H."/>
            <person name="Page L."/>
            <person name="Ramakrishna P."/>
            <person name="Satoh S."/>
            <person name="Sattley W.M."/>
            <person name="Shimada Y."/>
            <person name="Taylor H.L."/>
            <person name="Tomo T."/>
            <person name="Tsuchiya T."/>
            <person name="Wang Z.T."/>
            <person name="Raymond J."/>
            <person name="Mimuro M."/>
            <person name="Blankenship R.E."/>
            <person name="Touchman J.W."/>
        </authorList>
    </citation>
    <scope>NUCLEOTIDE SEQUENCE [LARGE SCALE GENOMIC DNA]</scope>
    <source>
        <strain evidence="3">MBIC 11017</strain>
        <plasmid evidence="3">Plasmid pREB2</plasmid>
    </source>
</reference>
<evidence type="ECO:0000313" key="3">
    <source>
        <dbReference type="Proteomes" id="UP000000268"/>
    </source>
</evidence>
<evidence type="ECO:0000256" key="1">
    <source>
        <dbReference type="SAM" id="SignalP"/>
    </source>
</evidence>
<feature type="chain" id="PRO_5002731270" description="Fibronectin type-III domain-containing protein" evidence="1">
    <location>
        <begin position="27"/>
        <end position="303"/>
    </location>
</feature>
<evidence type="ECO:0008006" key="4">
    <source>
        <dbReference type="Google" id="ProtNLM"/>
    </source>
</evidence>
<dbReference type="Proteomes" id="UP000000268">
    <property type="component" value="Plasmid pREB2"/>
</dbReference>
<proteinExistence type="predicted"/>
<accession>A8ZLJ1</accession>
<evidence type="ECO:0000313" key="2">
    <source>
        <dbReference type="EMBL" id="ABW32019.1"/>
    </source>
</evidence>
<dbReference type="AlphaFoldDB" id="A8ZLJ1"/>
<keyword evidence="1" id="KW-0732">Signal</keyword>
<feature type="signal peptide" evidence="1">
    <location>
        <begin position="1"/>
        <end position="26"/>
    </location>
</feature>
<dbReference type="HOGENOM" id="CLU_065971_0_0_3"/>
<protein>
    <recommendedName>
        <fullName evidence="4">Fibronectin type-III domain-containing protein</fullName>
    </recommendedName>
</protein>
<geneLocation type="plasmid" evidence="2 3">
    <name>pREB2</name>
</geneLocation>
<dbReference type="EMBL" id="CP000839">
    <property type="protein sequence ID" value="ABW32019.1"/>
    <property type="molecule type" value="Genomic_DNA"/>
</dbReference>